<protein>
    <submittedName>
        <fullName evidence="3">Arsenate reductase</fullName>
    </submittedName>
</protein>
<reference evidence="3" key="2">
    <citation type="submission" date="2023-01" db="EMBL/GenBank/DDBJ databases">
        <title>Draft genome sequence of Algimonas porphyrae strain NBRC 108216.</title>
        <authorList>
            <person name="Sun Q."/>
            <person name="Mori K."/>
        </authorList>
    </citation>
    <scope>NUCLEOTIDE SEQUENCE</scope>
    <source>
        <strain evidence="3">NBRC 108216</strain>
    </source>
</reference>
<organism evidence="3 4">
    <name type="scientific">Algimonas porphyrae</name>
    <dbReference type="NCBI Taxonomy" id="1128113"/>
    <lineage>
        <taxon>Bacteria</taxon>
        <taxon>Pseudomonadati</taxon>
        <taxon>Pseudomonadota</taxon>
        <taxon>Alphaproteobacteria</taxon>
        <taxon>Maricaulales</taxon>
        <taxon>Robiginitomaculaceae</taxon>
        <taxon>Algimonas</taxon>
    </lineage>
</organism>
<dbReference type="InterPro" id="IPR023485">
    <property type="entry name" value="Ptyr_pPase"/>
</dbReference>
<dbReference type="RefSeq" id="WP_371398642.1">
    <property type="nucleotide sequence ID" value="NZ_CP163424.1"/>
</dbReference>
<proteinExistence type="predicted"/>
<dbReference type="InterPro" id="IPR036196">
    <property type="entry name" value="Ptyr_pPase_sf"/>
</dbReference>
<dbReference type="CDD" id="cd16345">
    <property type="entry name" value="LMWP_ArsC"/>
    <property type="match status" value="1"/>
</dbReference>
<dbReference type="SMART" id="SM00226">
    <property type="entry name" value="LMWPc"/>
    <property type="match status" value="1"/>
</dbReference>
<feature type="domain" description="Phosphotyrosine protein phosphatase I" evidence="2">
    <location>
        <begin position="6"/>
        <end position="143"/>
    </location>
</feature>
<dbReference type="SUPFAM" id="SSF52788">
    <property type="entry name" value="Phosphotyrosine protein phosphatases I"/>
    <property type="match status" value="1"/>
</dbReference>
<name>A0ABQ5V103_9PROT</name>
<evidence type="ECO:0000313" key="4">
    <source>
        <dbReference type="Proteomes" id="UP001161390"/>
    </source>
</evidence>
<evidence type="ECO:0000256" key="1">
    <source>
        <dbReference type="ARBA" id="ARBA00022849"/>
    </source>
</evidence>
<evidence type="ECO:0000313" key="3">
    <source>
        <dbReference type="EMBL" id="GLQ21225.1"/>
    </source>
</evidence>
<sequence>MTPVPYTVLFLCTGNSARSILSEALLTDLGGSRFRALSAGSQPSATTHPDGLAELRAHGHATRGYSSKSWDVFTEADAPQIDLVVTVCDSAAAESCPVYHGAALRVHWPAPDPAHIADENTRRQAFADVYALCRSRIEALIALSDSELRDSQTLQMLQAIGHEKAAPKGG</sequence>
<dbReference type="Pfam" id="PF01451">
    <property type="entry name" value="LMWPc"/>
    <property type="match status" value="1"/>
</dbReference>
<comment type="caution">
    <text evidence="3">The sequence shown here is derived from an EMBL/GenBank/DDBJ whole genome shotgun (WGS) entry which is preliminary data.</text>
</comment>
<gene>
    <name evidence="3" type="ORF">GCM10007854_21800</name>
</gene>
<dbReference type="PANTHER" id="PTHR43428:SF1">
    <property type="entry name" value="ARSENATE REDUCTASE"/>
    <property type="match status" value="1"/>
</dbReference>
<dbReference type="Gene3D" id="3.40.50.2300">
    <property type="match status" value="1"/>
</dbReference>
<dbReference type="PANTHER" id="PTHR43428">
    <property type="entry name" value="ARSENATE REDUCTASE"/>
    <property type="match status" value="1"/>
</dbReference>
<accession>A0ABQ5V103</accession>
<reference evidence="3" key="1">
    <citation type="journal article" date="2014" name="Int. J. Syst. Evol. Microbiol.">
        <title>Complete genome of a new Firmicutes species belonging to the dominant human colonic microbiota ('Ruminococcus bicirculans') reveals two chromosomes and a selective capacity to utilize plant glucans.</title>
        <authorList>
            <consortium name="NISC Comparative Sequencing Program"/>
            <person name="Wegmann U."/>
            <person name="Louis P."/>
            <person name="Goesmann A."/>
            <person name="Henrissat B."/>
            <person name="Duncan S.H."/>
            <person name="Flint H.J."/>
        </authorList>
    </citation>
    <scope>NUCLEOTIDE SEQUENCE</scope>
    <source>
        <strain evidence="3">NBRC 108216</strain>
    </source>
</reference>
<keyword evidence="1" id="KW-0059">Arsenical resistance</keyword>
<dbReference type="EMBL" id="BSNJ01000004">
    <property type="protein sequence ID" value="GLQ21225.1"/>
    <property type="molecule type" value="Genomic_DNA"/>
</dbReference>
<dbReference type="Proteomes" id="UP001161390">
    <property type="component" value="Unassembled WGS sequence"/>
</dbReference>
<keyword evidence="4" id="KW-1185">Reference proteome</keyword>
<evidence type="ECO:0000259" key="2">
    <source>
        <dbReference type="SMART" id="SM00226"/>
    </source>
</evidence>